<evidence type="ECO:0008006" key="4">
    <source>
        <dbReference type="Google" id="ProtNLM"/>
    </source>
</evidence>
<dbReference type="EMBL" id="NTKD01000006">
    <property type="protein sequence ID" value="PDH41127.1"/>
    <property type="molecule type" value="Genomic_DNA"/>
</dbReference>
<reference evidence="2 3" key="1">
    <citation type="submission" date="2017-08" db="EMBL/GenBank/DDBJ databases">
        <title>Fine stratification of microbial communities through a metagenomic profile of the photic zone.</title>
        <authorList>
            <person name="Haro-Moreno J.M."/>
            <person name="Lopez-Perez M."/>
            <person name="De La Torre J."/>
            <person name="Picazo A."/>
            <person name="Camacho A."/>
            <person name="Rodriguez-Valera F."/>
        </authorList>
    </citation>
    <scope>NUCLEOTIDE SEQUENCE [LARGE SCALE GENOMIC DNA]</scope>
    <source>
        <strain evidence="2">MED-G24</strain>
    </source>
</reference>
<accession>A0A2A5WY12</accession>
<name>A0A2A5WY12_9GAMM</name>
<comment type="caution">
    <text evidence="2">The sequence shown here is derived from an EMBL/GenBank/DDBJ whole genome shotgun (WGS) entry which is preliminary data.</text>
</comment>
<dbReference type="Proteomes" id="UP000219327">
    <property type="component" value="Unassembled WGS sequence"/>
</dbReference>
<sequence length="95" mass="10502">MDRPVTGNSRRHRADPGWVTLTSIKRGRRFIAGAVCPSCGLQDTLFVDVVSDAGGESRVRACTRCRFSERLEPPLHGDGDPVRIVIPEDPPPKRH</sequence>
<dbReference type="AlphaFoldDB" id="A0A2A5WY12"/>
<dbReference type="Pfam" id="PF09526">
    <property type="entry name" value="DUF2387"/>
    <property type="match status" value="1"/>
</dbReference>
<proteinExistence type="predicted"/>
<evidence type="ECO:0000313" key="2">
    <source>
        <dbReference type="EMBL" id="PDH41127.1"/>
    </source>
</evidence>
<feature type="region of interest" description="Disordered" evidence="1">
    <location>
        <begin position="76"/>
        <end position="95"/>
    </location>
</feature>
<dbReference type="InterPro" id="IPR012658">
    <property type="entry name" value="YheV"/>
</dbReference>
<protein>
    <recommendedName>
        <fullName evidence="4">DNA-binding protein</fullName>
    </recommendedName>
</protein>
<evidence type="ECO:0000313" key="3">
    <source>
        <dbReference type="Proteomes" id="UP000219327"/>
    </source>
</evidence>
<organism evidence="2 3">
    <name type="scientific">OM182 bacterium MED-G24</name>
    <dbReference type="NCBI Taxonomy" id="1986255"/>
    <lineage>
        <taxon>Bacteria</taxon>
        <taxon>Pseudomonadati</taxon>
        <taxon>Pseudomonadota</taxon>
        <taxon>Gammaproteobacteria</taxon>
        <taxon>OMG group</taxon>
        <taxon>OM182 clade</taxon>
    </lineage>
</organism>
<evidence type="ECO:0000256" key="1">
    <source>
        <dbReference type="SAM" id="MobiDB-lite"/>
    </source>
</evidence>
<gene>
    <name evidence="2" type="ORF">CNE99_02295</name>
</gene>